<accession>A0A026VXG6</accession>
<dbReference type="PANTHER" id="PTHR33053">
    <property type="entry name" value="PROTEIN, PUTATIVE-RELATED"/>
    <property type="match status" value="1"/>
</dbReference>
<evidence type="ECO:0008006" key="3">
    <source>
        <dbReference type="Google" id="ProtNLM"/>
    </source>
</evidence>
<gene>
    <name evidence="1" type="ORF">X777_13789</name>
</gene>
<evidence type="ECO:0000313" key="1">
    <source>
        <dbReference type="EMBL" id="EZA48467.1"/>
    </source>
</evidence>
<dbReference type="OMA" id="RIYNIAD"/>
<proteinExistence type="predicted"/>
<protein>
    <recommendedName>
        <fullName evidence="3">DUF4218 domain-containing protein</fullName>
    </recommendedName>
</protein>
<sequence length="448" mass="51796">LNHLPKDTRTLLQTPTVVANRYVQQLAGGEYLHSGLRSTLTKKLESLPDGMLPETVEIDFSTDGAQVHRNGIDRFWPIQYRIYNIADKRPMIAGVFKGKNKPSDPFEFFAQFVQEIVDIREEGGILIHNRRLPLIIRCFIADAPARAFALNHYGHIASNACSKCKVEGHRCDEPGFGSVMVFQGTGHPPRTDEEYRNIVDEDHHKGRSPLAPVVELVTRVPFESLHLVYVGNVKKVLSAHIRGKYGCRRLNARKLDILDSRMTFLKTHCPSEFNCRPNKLTMFHHFKGTEYRQLLLYTSPVILQNVFSEEYYQHFLLFHCIMRLLSFEGTTEEMFAYCQESIESYVNMCEELYGEQFMSYNVHALLHVVSDVMQLGPLETFSAFCYENNMPTFRKYIRKLHLTLQQFYKRMCELNDFTFAHVDDNVEICVSKIHVEGPLPQDIPVRFC</sequence>
<evidence type="ECO:0000313" key="2">
    <source>
        <dbReference type="Proteomes" id="UP000053097"/>
    </source>
</evidence>
<feature type="non-terminal residue" evidence="1">
    <location>
        <position position="1"/>
    </location>
</feature>
<dbReference type="OrthoDB" id="7699050at2759"/>
<dbReference type="AlphaFoldDB" id="A0A026VXG6"/>
<name>A0A026VXG6_OOCBI</name>
<dbReference type="EMBL" id="KK107616">
    <property type="protein sequence ID" value="EZA48467.1"/>
    <property type="molecule type" value="Genomic_DNA"/>
</dbReference>
<reference evidence="1 2" key="1">
    <citation type="journal article" date="2014" name="Curr. Biol.">
        <title>The genome of the clonal raider ant Cerapachys biroi.</title>
        <authorList>
            <person name="Oxley P.R."/>
            <person name="Ji L."/>
            <person name="Fetter-Pruneda I."/>
            <person name="McKenzie S.K."/>
            <person name="Li C."/>
            <person name="Hu H."/>
            <person name="Zhang G."/>
            <person name="Kronauer D.J."/>
        </authorList>
    </citation>
    <scope>NUCLEOTIDE SEQUENCE [LARGE SCALE GENOMIC DNA]</scope>
</reference>
<organism evidence="1 2">
    <name type="scientific">Ooceraea biroi</name>
    <name type="common">Clonal raider ant</name>
    <name type="synonym">Cerapachys biroi</name>
    <dbReference type="NCBI Taxonomy" id="2015173"/>
    <lineage>
        <taxon>Eukaryota</taxon>
        <taxon>Metazoa</taxon>
        <taxon>Ecdysozoa</taxon>
        <taxon>Arthropoda</taxon>
        <taxon>Hexapoda</taxon>
        <taxon>Insecta</taxon>
        <taxon>Pterygota</taxon>
        <taxon>Neoptera</taxon>
        <taxon>Endopterygota</taxon>
        <taxon>Hymenoptera</taxon>
        <taxon>Apocrita</taxon>
        <taxon>Aculeata</taxon>
        <taxon>Formicoidea</taxon>
        <taxon>Formicidae</taxon>
        <taxon>Dorylinae</taxon>
        <taxon>Ooceraea</taxon>
    </lineage>
</organism>
<dbReference type="Proteomes" id="UP000053097">
    <property type="component" value="Unassembled WGS sequence"/>
</dbReference>
<keyword evidence="2" id="KW-1185">Reference proteome</keyword>